<dbReference type="Pfam" id="PF08240">
    <property type="entry name" value="ADH_N"/>
    <property type="match status" value="1"/>
</dbReference>
<comment type="caution">
    <text evidence="14">The sequence shown here is derived from an EMBL/GenBank/DDBJ whole genome shotgun (WGS) entry which is preliminary data.</text>
</comment>
<keyword evidence="6" id="KW-0560">Oxidoreductase</keyword>
<dbReference type="CDD" id="cd05285">
    <property type="entry name" value="sorbitol_DH"/>
    <property type="match status" value="1"/>
</dbReference>
<organism evidence="14 15">
    <name type="scientific">Kockovaella imperatae</name>
    <dbReference type="NCBI Taxonomy" id="4999"/>
    <lineage>
        <taxon>Eukaryota</taxon>
        <taxon>Fungi</taxon>
        <taxon>Dikarya</taxon>
        <taxon>Basidiomycota</taxon>
        <taxon>Agaricomycotina</taxon>
        <taxon>Tremellomycetes</taxon>
        <taxon>Tremellales</taxon>
        <taxon>Cuniculitremaceae</taxon>
        <taxon>Kockovaella</taxon>
    </lineage>
</organism>
<dbReference type="FunFam" id="3.40.50.720:FF:000068">
    <property type="entry name" value="Sorbitol dehydrogenase"/>
    <property type="match status" value="1"/>
</dbReference>
<feature type="domain" description="Alcohol dehydrogenase-like C-terminal" evidence="12">
    <location>
        <begin position="229"/>
        <end position="360"/>
    </location>
</feature>
<dbReference type="PANTHER" id="PTHR43161">
    <property type="entry name" value="SORBITOL DEHYDROGENASE"/>
    <property type="match status" value="1"/>
</dbReference>
<evidence type="ECO:0000256" key="6">
    <source>
        <dbReference type="ARBA" id="ARBA00023002"/>
    </source>
</evidence>
<dbReference type="PROSITE" id="PS00059">
    <property type="entry name" value="ADH_ZINC"/>
    <property type="match status" value="1"/>
</dbReference>
<dbReference type="AlphaFoldDB" id="A0A1Y1UQE9"/>
<dbReference type="GO" id="GO:0003939">
    <property type="term" value="F:L-iditol 2-dehydrogenase (NAD+) activity"/>
    <property type="evidence" value="ECO:0007669"/>
    <property type="project" value="TreeGrafter"/>
</dbReference>
<dbReference type="InterPro" id="IPR045306">
    <property type="entry name" value="SDH-like"/>
</dbReference>
<evidence type="ECO:0000256" key="7">
    <source>
        <dbReference type="ARBA" id="ARBA00023027"/>
    </source>
</evidence>
<sequence length="400" mass="43223">MHHHSGIEPTAVDGSPLLSRYEAYYDPKKVLNHPEFKILEDGAPELDDPKRNLACAYNQHKTVHMINKPIPVAGKNECIVHVKNTGICGSDVHFWKHGQIGPQMVVRDETGAGHESAGEIISVGEDVKDLKVGDRVAIEAGVPCGQADCDPCRTGRYNACPRVVFFSTPPYHGTLTRFHAHPAPWLHKLPDNVSFEEGSLCEPLAVALAAIERAGVALGDPLLICGAGPIGLVTLLASHAAGCTPIVITDLVASRLEFAKKLMPSVKTVLLNKEDDAQVNAQRVRDACGMMPRVAIECTGFESAINTAIYSVAFGGKVFVTGVGPLEQMYPFGYVNANEIDLQYQYRYANQYPKAIRLVSGGLIDLKPLVTHRIPLAKAVEAFHIAADPSQGAIKVQITD</sequence>
<evidence type="ECO:0000256" key="8">
    <source>
        <dbReference type="ARBA" id="ARBA00038954"/>
    </source>
</evidence>
<evidence type="ECO:0000256" key="2">
    <source>
        <dbReference type="ARBA" id="ARBA00008072"/>
    </source>
</evidence>
<dbReference type="Proteomes" id="UP000193218">
    <property type="component" value="Unassembled WGS sequence"/>
</dbReference>
<evidence type="ECO:0000313" key="14">
    <source>
        <dbReference type="EMBL" id="ORX39365.1"/>
    </source>
</evidence>
<dbReference type="EC" id="1.1.1.12" evidence="8"/>
<dbReference type="Gene3D" id="3.90.180.10">
    <property type="entry name" value="Medium-chain alcohol dehydrogenases, catalytic domain"/>
    <property type="match status" value="1"/>
</dbReference>
<evidence type="ECO:0000256" key="3">
    <source>
        <dbReference type="ARBA" id="ARBA00011881"/>
    </source>
</evidence>
<dbReference type="SUPFAM" id="SSF51735">
    <property type="entry name" value="NAD(P)-binding Rossmann-fold domains"/>
    <property type="match status" value="1"/>
</dbReference>
<evidence type="ECO:0000256" key="5">
    <source>
        <dbReference type="ARBA" id="ARBA00022833"/>
    </source>
</evidence>
<evidence type="ECO:0000259" key="12">
    <source>
        <dbReference type="Pfam" id="PF00107"/>
    </source>
</evidence>
<evidence type="ECO:0000256" key="1">
    <source>
        <dbReference type="ARBA" id="ARBA00001947"/>
    </source>
</evidence>
<name>A0A1Y1UQE9_9TREE</name>
<comment type="catalytic activity">
    <reaction evidence="10">
        <text>L-arabinitol + NAD(+) = L-xylulose + NADH + H(+)</text>
        <dbReference type="Rhea" id="RHEA:16381"/>
        <dbReference type="ChEBI" id="CHEBI:15378"/>
        <dbReference type="ChEBI" id="CHEBI:17399"/>
        <dbReference type="ChEBI" id="CHEBI:18403"/>
        <dbReference type="ChEBI" id="CHEBI:57540"/>
        <dbReference type="ChEBI" id="CHEBI:57945"/>
        <dbReference type="EC" id="1.1.1.12"/>
    </reaction>
</comment>
<evidence type="ECO:0000256" key="9">
    <source>
        <dbReference type="ARBA" id="ARBA00039783"/>
    </source>
</evidence>
<keyword evidence="7" id="KW-0520">NAD</keyword>
<dbReference type="GO" id="GO:0006062">
    <property type="term" value="P:sorbitol catabolic process"/>
    <property type="evidence" value="ECO:0007669"/>
    <property type="project" value="TreeGrafter"/>
</dbReference>
<evidence type="ECO:0000259" key="13">
    <source>
        <dbReference type="Pfam" id="PF08240"/>
    </source>
</evidence>
<gene>
    <name evidence="14" type="ORF">BD324DRAFT_577249</name>
</gene>
<dbReference type="GO" id="GO:0050019">
    <property type="term" value="F:L-arabinitol 4-dehydrogenase activity"/>
    <property type="evidence" value="ECO:0007669"/>
    <property type="project" value="UniProtKB-EC"/>
</dbReference>
<keyword evidence="4 11" id="KW-0479">Metal-binding</keyword>
<protein>
    <recommendedName>
        <fullName evidence="9">L-arabinitol 4-dehydrogenase</fullName>
        <ecNumber evidence="8">1.1.1.12</ecNumber>
    </recommendedName>
</protein>
<reference evidence="14 15" key="1">
    <citation type="submission" date="2017-03" db="EMBL/GenBank/DDBJ databases">
        <title>Widespread Adenine N6-methylation of Active Genes in Fungi.</title>
        <authorList>
            <consortium name="DOE Joint Genome Institute"/>
            <person name="Mondo S.J."/>
            <person name="Dannebaum R.O."/>
            <person name="Kuo R.C."/>
            <person name="Louie K.B."/>
            <person name="Bewick A.J."/>
            <person name="Labutti K."/>
            <person name="Haridas S."/>
            <person name="Kuo A."/>
            <person name="Salamov A."/>
            <person name="Ahrendt S.R."/>
            <person name="Lau R."/>
            <person name="Bowen B.P."/>
            <person name="Lipzen A."/>
            <person name="Sullivan W."/>
            <person name="Andreopoulos W.B."/>
            <person name="Clum A."/>
            <person name="Lindquist E."/>
            <person name="Daum C."/>
            <person name="Northen T.R."/>
            <person name="Ramamoorthy G."/>
            <person name="Schmitz R.J."/>
            <person name="Gryganskyi A."/>
            <person name="Culley D."/>
            <person name="Magnuson J."/>
            <person name="James T.Y."/>
            <person name="O'Malley M.A."/>
            <person name="Stajich J.E."/>
            <person name="Spatafora J.W."/>
            <person name="Visel A."/>
            <person name="Grigoriev I.V."/>
        </authorList>
    </citation>
    <scope>NUCLEOTIDE SEQUENCE [LARGE SCALE GENOMIC DNA]</scope>
    <source>
        <strain evidence="14 15">NRRL Y-17943</strain>
    </source>
</reference>
<dbReference type="GeneID" id="33555053"/>
<dbReference type="InParanoid" id="A0A1Y1UQE9"/>
<dbReference type="InterPro" id="IPR013154">
    <property type="entry name" value="ADH-like_N"/>
</dbReference>
<comment type="subunit">
    <text evidence="3">Homotetramer.</text>
</comment>
<dbReference type="SUPFAM" id="SSF50129">
    <property type="entry name" value="GroES-like"/>
    <property type="match status" value="1"/>
</dbReference>
<dbReference type="InterPro" id="IPR036291">
    <property type="entry name" value="NAD(P)-bd_dom_sf"/>
</dbReference>
<dbReference type="OrthoDB" id="2148442at2759"/>
<dbReference type="Gene3D" id="3.40.50.720">
    <property type="entry name" value="NAD(P)-binding Rossmann-like Domain"/>
    <property type="match status" value="1"/>
</dbReference>
<dbReference type="PANTHER" id="PTHR43161:SF12">
    <property type="entry name" value="L-ARABINITOL 4-DEHYDROGENASE"/>
    <property type="match status" value="1"/>
</dbReference>
<accession>A0A1Y1UQE9</accession>
<evidence type="ECO:0000256" key="11">
    <source>
        <dbReference type="RuleBase" id="RU361277"/>
    </source>
</evidence>
<comment type="similarity">
    <text evidence="2 11">Belongs to the zinc-containing alcohol dehydrogenase family.</text>
</comment>
<dbReference type="GO" id="GO:0008270">
    <property type="term" value="F:zinc ion binding"/>
    <property type="evidence" value="ECO:0007669"/>
    <property type="project" value="InterPro"/>
</dbReference>
<feature type="domain" description="Alcohol dehydrogenase-like N-terminal" evidence="13">
    <location>
        <begin position="74"/>
        <end position="191"/>
    </location>
</feature>
<dbReference type="Pfam" id="PF00107">
    <property type="entry name" value="ADH_zinc_N"/>
    <property type="match status" value="1"/>
</dbReference>
<dbReference type="InterPro" id="IPR002328">
    <property type="entry name" value="ADH_Zn_CS"/>
</dbReference>
<dbReference type="InterPro" id="IPR013149">
    <property type="entry name" value="ADH-like_C"/>
</dbReference>
<evidence type="ECO:0000256" key="4">
    <source>
        <dbReference type="ARBA" id="ARBA00022723"/>
    </source>
</evidence>
<dbReference type="STRING" id="4999.A0A1Y1UQE9"/>
<dbReference type="InterPro" id="IPR011032">
    <property type="entry name" value="GroES-like_sf"/>
</dbReference>
<keyword evidence="15" id="KW-1185">Reference proteome</keyword>
<evidence type="ECO:0000256" key="10">
    <source>
        <dbReference type="ARBA" id="ARBA00049317"/>
    </source>
</evidence>
<dbReference type="RefSeq" id="XP_021873228.1">
    <property type="nucleotide sequence ID" value="XM_022013245.1"/>
</dbReference>
<proteinExistence type="inferred from homology"/>
<comment type="cofactor">
    <cofactor evidence="1 11">
        <name>Zn(2+)</name>
        <dbReference type="ChEBI" id="CHEBI:29105"/>
    </cofactor>
</comment>
<dbReference type="EMBL" id="NBSH01000003">
    <property type="protein sequence ID" value="ORX39365.1"/>
    <property type="molecule type" value="Genomic_DNA"/>
</dbReference>
<keyword evidence="5 11" id="KW-0862">Zinc</keyword>
<evidence type="ECO:0000313" key="15">
    <source>
        <dbReference type="Proteomes" id="UP000193218"/>
    </source>
</evidence>